<name>A0ABR5AEF8_9BACL</name>
<keyword evidence="4" id="KW-0472">Membrane</keyword>
<dbReference type="Gene3D" id="1.10.10.60">
    <property type="entry name" value="Homeodomain-like"/>
    <property type="match status" value="2"/>
</dbReference>
<dbReference type="Proteomes" id="UP000031967">
    <property type="component" value="Unassembled WGS sequence"/>
</dbReference>
<keyword evidence="4" id="KW-0812">Transmembrane</keyword>
<evidence type="ECO:0000313" key="7">
    <source>
        <dbReference type="Proteomes" id="UP000031967"/>
    </source>
</evidence>
<feature type="transmembrane region" description="Helical" evidence="4">
    <location>
        <begin position="284"/>
        <end position="302"/>
    </location>
</feature>
<evidence type="ECO:0000313" key="6">
    <source>
        <dbReference type="EMBL" id="KIL38787.1"/>
    </source>
</evidence>
<evidence type="ECO:0000256" key="3">
    <source>
        <dbReference type="ARBA" id="ARBA00023163"/>
    </source>
</evidence>
<dbReference type="InterPro" id="IPR009057">
    <property type="entry name" value="Homeodomain-like_sf"/>
</dbReference>
<dbReference type="PROSITE" id="PS01124">
    <property type="entry name" value="HTH_ARAC_FAMILY_2"/>
    <property type="match status" value="1"/>
</dbReference>
<sequence>MFNKLMVSYMATVLLLTALTASLYMGYYSYGLKQGYRNASNDAIQSVQSQIDILTQNIDSLIMQLSLTGSATDALSHPYNMSMLQYRDLKEELRNRMSANSLLDSMYLYSRIGDRVLTTGEGLYDLNGFYDRDIVRQAAADTGGSKRIVLRELVDPFKPVRSDVITFIQPLPIIAKEPWGYLIVNVKKDEFMHVAQLGHSEVLVLDSRSLGVMSGGSYPGLPDMMRAMLRSGPDVKSSSVSEVEIGQTRYFLAYSRQPGKPWMLVSLLPASGYWTKITDKLAEVLRICAVVLLIGVIPAYVFSRRMYRPWKQIVSSYFPAALASRSKDESLLVSESIRALIEENRSIRLTLEQSEPIIRHRLVYDILANSLFEAATIETRLLEIGVAFPHPCYAALVVVSDLREYEGRDNYNRNKLLLFTMIENTLGKHLFLLGTILENNNFGFILNLSEVRYHDELKKRLRQLGDYINRIALDEWGVSLQFAFGNIYGKLSDIHSSYMEAKRVVNCKALISETDVVFFQDIQSDDGLDYPLQLQNELIRHVLACDRDKAGSAIAVLFRDYVHNMKYPRESVQEMIVMLMSALRQRLFEEGFPVQQLRFRSGMVGESRNHIELKKLLEGHIREIINQIESWKGNRNDNLYIAKAIQYMKAHYAEIESVQDIAAHVGLSSSYLTRMFRSEAGMPPLDMLTRIRIEASKELLKENDYKYSLQEICLRIGYRDVQSFIRFFKKLETVTPGEYRKMLLHQK</sequence>
<evidence type="ECO:0000259" key="5">
    <source>
        <dbReference type="PROSITE" id="PS01124"/>
    </source>
</evidence>
<dbReference type="InterPro" id="IPR018060">
    <property type="entry name" value="HTH_AraC"/>
</dbReference>
<dbReference type="SUPFAM" id="SSF46689">
    <property type="entry name" value="Homeodomain-like"/>
    <property type="match status" value="2"/>
</dbReference>
<evidence type="ECO:0000256" key="4">
    <source>
        <dbReference type="SAM" id="Phobius"/>
    </source>
</evidence>
<proteinExistence type="predicted"/>
<dbReference type="PANTHER" id="PTHR43280">
    <property type="entry name" value="ARAC-FAMILY TRANSCRIPTIONAL REGULATOR"/>
    <property type="match status" value="1"/>
</dbReference>
<feature type="domain" description="HTH araC/xylS-type" evidence="5">
    <location>
        <begin position="642"/>
        <end position="742"/>
    </location>
</feature>
<organism evidence="6 7">
    <name type="scientific">Gordoniibacillus kamchatkensis</name>
    <dbReference type="NCBI Taxonomy" id="1590651"/>
    <lineage>
        <taxon>Bacteria</taxon>
        <taxon>Bacillati</taxon>
        <taxon>Bacillota</taxon>
        <taxon>Bacilli</taxon>
        <taxon>Bacillales</taxon>
        <taxon>Paenibacillaceae</taxon>
        <taxon>Gordoniibacillus</taxon>
    </lineage>
</organism>
<keyword evidence="2" id="KW-0238">DNA-binding</keyword>
<keyword evidence="3" id="KW-0804">Transcription</keyword>
<keyword evidence="1" id="KW-0805">Transcription regulation</keyword>
<gene>
    <name evidence="6" type="ORF">SD70_24180</name>
</gene>
<evidence type="ECO:0000256" key="2">
    <source>
        <dbReference type="ARBA" id="ARBA00023125"/>
    </source>
</evidence>
<keyword evidence="4" id="KW-1133">Transmembrane helix</keyword>
<dbReference type="PANTHER" id="PTHR43280:SF2">
    <property type="entry name" value="HTH-TYPE TRANSCRIPTIONAL REGULATOR EXSA"/>
    <property type="match status" value="1"/>
</dbReference>
<dbReference type="EMBL" id="JXAK01000051">
    <property type="protein sequence ID" value="KIL38787.1"/>
    <property type="molecule type" value="Genomic_DNA"/>
</dbReference>
<accession>A0ABR5AEF8</accession>
<reference evidence="6 7" key="1">
    <citation type="submission" date="2014-12" db="EMBL/GenBank/DDBJ databases">
        <title>Draft genome sequence of Paenibacillus kamchatkensis strain B-2647.</title>
        <authorList>
            <person name="Karlyshev A.V."/>
            <person name="Kudryashova E.B."/>
        </authorList>
    </citation>
    <scope>NUCLEOTIDE SEQUENCE [LARGE SCALE GENOMIC DNA]</scope>
    <source>
        <strain evidence="6 7">VKM B-2647</strain>
    </source>
</reference>
<protein>
    <recommendedName>
        <fullName evidence="5">HTH araC/xylS-type domain-containing protein</fullName>
    </recommendedName>
</protein>
<keyword evidence="7" id="KW-1185">Reference proteome</keyword>
<dbReference type="SMART" id="SM00342">
    <property type="entry name" value="HTH_ARAC"/>
    <property type="match status" value="1"/>
</dbReference>
<dbReference type="RefSeq" id="WP_041050453.1">
    <property type="nucleotide sequence ID" value="NZ_JXAK01000051.1"/>
</dbReference>
<evidence type="ECO:0000256" key="1">
    <source>
        <dbReference type="ARBA" id="ARBA00023015"/>
    </source>
</evidence>
<dbReference type="Pfam" id="PF12833">
    <property type="entry name" value="HTH_18"/>
    <property type="match status" value="1"/>
</dbReference>
<comment type="caution">
    <text evidence="6">The sequence shown here is derived from an EMBL/GenBank/DDBJ whole genome shotgun (WGS) entry which is preliminary data.</text>
</comment>